<comment type="subcellular location">
    <subcellularLocation>
        <location evidence="1">Endomembrane system</location>
        <topology evidence="1">Multi-pass membrane protein</topology>
    </subcellularLocation>
</comment>
<evidence type="ECO:0000313" key="15">
    <source>
        <dbReference type="EMBL" id="MBD8526118.1"/>
    </source>
</evidence>
<keyword evidence="3" id="KW-1003">Cell membrane</keyword>
<dbReference type="InterPro" id="IPR003667">
    <property type="entry name" value="NqrDE/RnfAE"/>
</dbReference>
<dbReference type="PANTHER" id="PTHR30586:SF1">
    <property type="entry name" value="NA(+)-TRANSLOCATING NADH-QUINONE REDUCTASE SUBUNIT D"/>
    <property type="match status" value="1"/>
</dbReference>
<evidence type="ECO:0000256" key="13">
    <source>
        <dbReference type="ARBA" id="ARBA00023201"/>
    </source>
</evidence>
<comment type="caution">
    <text evidence="15">The sequence shown here is derived from an EMBL/GenBank/DDBJ whole genome shotgun (WGS) entry which is preliminary data.</text>
</comment>
<evidence type="ECO:0000256" key="9">
    <source>
        <dbReference type="ARBA" id="ARBA00023053"/>
    </source>
</evidence>
<evidence type="ECO:0000256" key="3">
    <source>
        <dbReference type="ARBA" id="ARBA00022475"/>
    </source>
</evidence>
<keyword evidence="10" id="KW-0406">Ion transport</keyword>
<keyword evidence="12 14" id="KW-0472">Membrane</keyword>
<dbReference type="PIRSF" id="PIRSF006102">
    <property type="entry name" value="NQR_DE"/>
    <property type="match status" value="1"/>
</dbReference>
<feature type="transmembrane region" description="Helical" evidence="14">
    <location>
        <begin position="71"/>
        <end position="93"/>
    </location>
</feature>
<keyword evidence="2" id="KW-0813">Transport</keyword>
<keyword evidence="5 14" id="KW-0812">Transmembrane</keyword>
<evidence type="ECO:0000256" key="2">
    <source>
        <dbReference type="ARBA" id="ARBA00022448"/>
    </source>
</evidence>
<evidence type="ECO:0000256" key="5">
    <source>
        <dbReference type="ARBA" id="ARBA00022692"/>
    </source>
</evidence>
<keyword evidence="16" id="KW-1185">Reference proteome</keyword>
<evidence type="ECO:0000256" key="12">
    <source>
        <dbReference type="ARBA" id="ARBA00023136"/>
    </source>
</evidence>
<dbReference type="RefSeq" id="WP_192029540.1">
    <property type="nucleotide sequence ID" value="NZ_JACYTR010000017.1"/>
</dbReference>
<dbReference type="PANTHER" id="PTHR30586">
    <property type="entry name" value="ELECTRON TRANSPORT COMPLEX PROTEIN RNFE"/>
    <property type="match status" value="1"/>
</dbReference>
<keyword evidence="13" id="KW-0739">Sodium transport</keyword>
<keyword evidence="8" id="KW-0520">NAD</keyword>
<evidence type="ECO:0000256" key="10">
    <source>
        <dbReference type="ARBA" id="ARBA00023065"/>
    </source>
</evidence>
<dbReference type="Pfam" id="PF02508">
    <property type="entry name" value="Rnf-Nqr"/>
    <property type="match status" value="1"/>
</dbReference>
<dbReference type="InterPro" id="IPR011292">
    <property type="entry name" value="NqrD"/>
</dbReference>
<feature type="transmembrane region" description="Helical" evidence="14">
    <location>
        <begin position="178"/>
        <end position="196"/>
    </location>
</feature>
<evidence type="ECO:0000256" key="11">
    <source>
        <dbReference type="ARBA" id="ARBA00023075"/>
    </source>
</evidence>
<keyword evidence="4" id="KW-0997">Cell inner membrane</keyword>
<sequence length="223" mass="24539">MSWRRWRARFAPVIQDNPITVQMLGLCSALAVTTSLSTAITMSIALSAVLLASSAAISLIRHFLPNHVRLIIQITVIASLVIVVDQILQAYWYSMSQRLSIFVSLIVTNCLVMGRAEGFASQHGLLASLWDALLNGLGYSLMLILIGALRELLGAGQLLGVQLLPLVEQGGWFEPLKMMLLAPSAFFLLGLLVWALRSRWPQQVEGEEFRPRLAELGVEDDDA</sequence>
<reference evidence="15 16" key="1">
    <citation type="submission" date="2020-09" db="EMBL/GenBank/DDBJ databases">
        <title>Pseudoxanthomonas sp. CAU 1598 isolated from sand of Yaerae Beach.</title>
        <authorList>
            <person name="Kim W."/>
        </authorList>
    </citation>
    <scope>NUCLEOTIDE SEQUENCE [LARGE SCALE GENOMIC DNA]</scope>
    <source>
        <strain evidence="15 16">CAU 1598</strain>
    </source>
</reference>
<keyword evidence="7 14" id="KW-1133">Transmembrane helix</keyword>
<dbReference type="AlphaFoldDB" id="A0AAW3ZK35"/>
<dbReference type="GO" id="GO:0016655">
    <property type="term" value="F:oxidoreductase activity, acting on NAD(P)H, quinone or similar compound as acceptor"/>
    <property type="evidence" value="ECO:0007669"/>
    <property type="project" value="InterPro"/>
</dbReference>
<protein>
    <submittedName>
        <fullName evidence="15">NADH:ubiquinone reductase (Na(+)-transporting) subunit D</fullName>
    </submittedName>
</protein>
<dbReference type="NCBIfam" id="NF009070">
    <property type="entry name" value="PRK12405.1"/>
    <property type="match status" value="1"/>
</dbReference>
<name>A0AAW3ZK35_9GAMM</name>
<evidence type="ECO:0000256" key="14">
    <source>
        <dbReference type="SAM" id="Phobius"/>
    </source>
</evidence>
<dbReference type="EMBL" id="JACYTR010000017">
    <property type="protein sequence ID" value="MBD8526118.1"/>
    <property type="molecule type" value="Genomic_DNA"/>
</dbReference>
<evidence type="ECO:0000256" key="4">
    <source>
        <dbReference type="ARBA" id="ARBA00022519"/>
    </source>
</evidence>
<evidence type="ECO:0000256" key="8">
    <source>
        <dbReference type="ARBA" id="ARBA00023027"/>
    </source>
</evidence>
<dbReference type="GO" id="GO:0006814">
    <property type="term" value="P:sodium ion transport"/>
    <property type="evidence" value="ECO:0007669"/>
    <property type="project" value="UniProtKB-KW"/>
</dbReference>
<dbReference type="NCBIfam" id="TIGR01939">
    <property type="entry name" value="nqrD"/>
    <property type="match status" value="1"/>
</dbReference>
<evidence type="ECO:0000256" key="7">
    <source>
        <dbReference type="ARBA" id="ARBA00022989"/>
    </source>
</evidence>
<feature type="transmembrane region" description="Helical" evidence="14">
    <location>
        <begin position="46"/>
        <end position="64"/>
    </location>
</feature>
<dbReference type="GO" id="GO:0012505">
    <property type="term" value="C:endomembrane system"/>
    <property type="evidence" value="ECO:0007669"/>
    <property type="project" value="UniProtKB-SubCell"/>
</dbReference>
<evidence type="ECO:0000313" key="16">
    <source>
        <dbReference type="Proteomes" id="UP000613768"/>
    </source>
</evidence>
<keyword evidence="6" id="KW-1278">Translocase</keyword>
<accession>A0AAW3ZK35</accession>
<evidence type="ECO:0000256" key="6">
    <source>
        <dbReference type="ARBA" id="ARBA00022967"/>
    </source>
</evidence>
<dbReference type="Proteomes" id="UP000613768">
    <property type="component" value="Unassembled WGS sequence"/>
</dbReference>
<proteinExistence type="predicted"/>
<feature type="transmembrane region" description="Helical" evidence="14">
    <location>
        <begin position="99"/>
        <end position="116"/>
    </location>
</feature>
<dbReference type="GO" id="GO:0005886">
    <property type="term" value="C:plasma membrane"/>
    <property type="evidence" value="ECO:0007669"/>
    <property type="project" value="TreeGrafter"/>
</dbReference>
<organism evidence="15 16">
    <name type="scientific">Pseudomarimonas arenosa</name>
    <dbReference type="NCBI Taxonomy" id="2774145"/>
    <lineage>
        <taxon>Bacteria</taxon>
        <taxon>Pseudomonadati</taxon>
        <taxon>Pseudomonadota</taxon>
        <taxon>Gammaproteobacteria</taxon>
        <taxon>Lysobacterales</taxon>
        <taxon>Lysobacteraceae</taxon>
        <taxon>Pseudomarimonas</taxon>
    </lineage>
</organism>
<gene>
    <name evidence="15" type="ORF">IFO71_10255</name>
</gene>
<evidence type="ECO:0000256" key="1">
    <source>
        <dbReference type="ARBA" id="ARBA00004127"/>
    </source>
</evidence>
<keyword evidence="9" id="KW-0915">Sodium</keyword>
<keyword evidence="11" id="KW-0830">Ubiquinone</keyword>
<dbReference type="NCBIfam" id="NF006777">
    <property type="entry name" value="PRK09292.1"/>
    <property type="match status" value="1"/>
</dbReference>